<keyword evidence="4 6" id="KW-0520">NAD</keyword>
<keyword evidence="3 6" id="KW-0521">NADP</keyword>
<comment type="cofactor">
    <cofactor evidence="6">
        <name>a divalent metal cation</name>
        <dbReference type="ChEBI" id="CHEBI:60240"/>
    </cofactor>
</comment>
<keyword evidence="6" id="KW-0547">Nucleotide-binding</keyword>
<feature type="binding site" evidence="6">
    <location>
        <begin position="169"/>
        <end position="174"/>
    </location>
    <ligand>
        <name>NAD(+)</name>
        <dbReference type="ChEBI" id="CHEBI:57540"/>
    </ligand>
</feature>
<dbReference type="Pfam" id="PF20143">
    <property type="entry name" value="NAD_kinase_C"/>
    <property type="match status" value="1"/>
</dbReference>
<dbReference type="Gene3D" id="2.60.200.30">
    <property type="entry name" value="Probable inorganic polyphosphate/atp-NAD kinase, domain 2"/>
    <property type="match status" value="1"/>
</dbReference>
<dbReference type="InterPro" id="IPR016064">
    <property type="entry name" value="NAD/diacylglycerol_kinase_sf"/>
</dbReference>
<dbReference type="PANTHER" id="PTHR20275:SF0">
    <property type="entry name" value="NAD KINASE"/>
    <property type="match status" value="1"/>
</dbReference>
<keyword evidence="1 6" id="KW-0808">Transferase</keyword>
<reference evidence="7 8" key="1">
    <citation type="submission" date="2020-08" db="EMBL/GenBank/DDBJ databases">
        <title>Genomic Encyclopedia of Type Strains, Phase IV (KMG-IV): sequencing the most valuable type-strain genomes for metagenomic binning, comparative biology and taxonomic classification.</title>
        <authorList>
            <person name="Goeker M."/>
        </authorList>
    </citation>
    <scope>NUCLEOTIDE SEQUENCE [LARGE SCALE GENOMIC DNA]</scope>
    <source>
        <strain evidence="7 8">DSM 106146</strain>
    </source>
</reference>
<dbReference type="InterPro" id="IPR017437">
    <property type="entry name" value="ATP-NAD_kinase_PpnK-typ_C"/>
</dbReference>
<name>A0A7W8M4T2_9FIRM</name>
<feature type="binding site" evidence="6">
    <location>
        <begin position="128"/>
        <end position="129"/>
    </location>
    <ligand>
        <name>NAD(+)</name>
        <dbReference type="ChEBI" id="CHEBI:57540"/>
    </ligand>
</feature>
<feature type="binding site" evidence="6">
    <location>
        <position position="59"/>
    </location>
    <ligand>
        <name>NAD(+)</name>
        <dbReference type="ChEBI" id="CHEBI:57540"/>
    </ligand>
</feature>
<accession>A0A7W8M4T2</accession>
<dbReference type="GO" id="GO:0046872">
    <property type="term" value="F:metal ion binding"/>
    <property type="evidence" value="ECO:0007669"/>
    <property type="project" value="UniProtKB-UniRule"/>
</dbReference>
<dbReference type="GO" id="GO:0006741">
    <property type="term" value="P:NADP+ biosynthetic process"/>
    <property type="evidence" value="ECO:0007669"/>
    <property type="project" value="UniProtKB-UniRule"/>
</dbReference>
<evidence type="ECO:0000256" key="1">
    <source>
        <dbReference type="ARBA" id="ARBA00022679"/>
    </source>
</evidence>
<dbReference type="SUPFAM" id="SSF111331">
    <property type="entry name" value="NAD kinase/diacylglycerol kinase-like"/>
    <property type="match status" value="1"/>
</dbReference>
<feature type="binding site" evidence="6">
    <location>
        <position position="158"/>
    </location>
    <ligand>
        <name>NAD(+)</name>
        <dbReference type="ChEBI" id="CHEBI:57540"/>
    </ligand>
</feature>
<proteinExistence type="inferred from homology"/>
<keyword evidence="6" id="KW-0963">Cytoplasm</keyword>
<evidence type="ECO:0000256" key="4">
    <source>
        <dbReference type="ARBA" id="ARBA00023027"/>
    </source>
</evidence>
<dbReference type="PANTHER" id="PTHR20275">
    <property type="entry name" value="NAD KINASE"/>
    <property type="match status" value="1"/>
</dbReference>
<comment type="similarity">
    <text evidence="6">Belongs to the NAD kinase family.</text>
</comment>
<evidence type="ECO:0000256" key="3">
    <source>
        <dbReference type="ARBA" id="ARBA00022857"/>
    </source>
</evidence>
<dbReference type="GO" id="GO:0003951">
    <property type="term" value="F:NAD+ kinase activity"/>
    <property type="evidence" value="ECO:0007669"/>
    <property type="project" value="UniProtKB-UniRule"/>
</dbReference>
<feature type="binding site" evidence="6">
    <location>
        <position position="139"/>
    </location>
    <ligand>
        <name>NAD(+)</name>
        <dbReference type="ChEBI" id="CHEBI:57540"/>
    </ligand>
</feature>
<comment type="caution">
    <text evidence="7">The sequence shown here is derived from an EMBL/GenBank/DDBJ whole genome shotgun (WGS) entry which is preliminary data.</text>
</comment>
<dbReference type="EMBL" id="JACHFW010000005">
    <property type="protein sequence ID" value="MBB5264488.1"/>
    <property type="molecule type" value="Genomic_DNA"/>
</dbReference>
<organism evidence="7 8">
    <name type="scientific">Catenibacillus scindens</name>
    <dbReference type="NCBI Taxonomy" id="673271"/>
    <lineage>
        <taxon>Bacteria</taxon>
        <taxon>Bacillati</taxon>
        <taxon>Bacillota</taxon>
        <taxon>Clostridia</taxon>
        <taxon>Lachnospirales</taxon>
        <taxon>Lachnospiraceae</taxon>
        <taxon>Catenibacillus</taxon>
    </lineage>
</organism>
<comment type="subcellular location">
    <subcellularLocation>
        <location evidence="6">Cytoplasm</location>
    </subcellularLocation>
</comment>
<dbReference type="InterPro" id="IPR002504">
    <property type="entry name" value="NADK"/>
</dbReference>
<evidence type="ECO:0000313" key="7">
    <source>
        <dbReference type="EMBL" id="MBB5264488.1"/>
    </source>
</evidence>
<dbReference type="InterPro" id="IPR017438">
    <property type="entry name" value="ATP-NAD_kinase_N"/>
</dbReference>
<feature type="active site" description="Proton acceptor" evidence="6">
    <location>
        <position position="54"/>
    </location>
</feature>
<comment type="caution">
    <text evidence="6">Lacks conserved residue(s) required for the propagation of feature annotation.</text>
</comment>
<evidence type="ECO:0000256" key="5">
    <source>
        <dbReference type="ARBA" id="ARBA00047925"/>
    </source>
</evidence>
<protein>
    <recommendedName>
        <fullName evidence="6">NAD kinase</fullName>
        <ecNumber evidence="6">2.7.1.23</ecNumber>
    </recommendedName>
    <alternativeName>
        <fullName evidence="6">ATP-dependent NAD kinase</fullName>
    </alternativeName>
</protein>
<dbReference type="AlphaFoldDB" id="A0A7W8M4T2"/>
<feature type="binding site" evidence="6">
    <location>
        <begin position="54"/>
        <end position="55"/>
    </location>
    <ligand>
        <name>NAD(+)</name>
        <dbReference type="ChEBI" id="CHEBI:57540"/>
    </ligand>
</feature>
<dbReference type="RefSeq" id="WP_183773100.1">
    <property type="nucleotide sequence ID" value="NZ_CAWVEG010000172.1"/>
</dbReference>
<keyword evidence="6" id="KW-0067">ATP-binding</keyword>
<dbReference type="Gene3D" id="3.40.50.10330">
    <property type="entry name" value="Probable inorganic polyphosphate/atp-NAD kinase, domain 1"/>
    <property type="match status" value="1"/>
</dbReference>
<evidence type="ECO:0000256" key="6">
    <source>
        <dbReference type="HAMAP-Rule" id="MF_00361"/>
    </source>
</evidence>
<sequence>MDKFYIIANKEKDKNYESTRRIQNYLRERGCVCETPKDGPLPPQTQCLIVLGGDGTLLHAALDYVAYDIPILGINLGTLGFLTDLEKDEVYPGLDQLISDDYRIEQRMMLRGAVYKQGKKVEESLALNDIIVTRSGFSRLVETRMFINDVVMDNYAGDGVIVSTPTGSTGYNLSAGGPVVLPESELMVITPICPHSLSARSIVVSAQDRVQIEIGHRQKTQPEEALVTFDGQTVVKLQSGDYIRIRRAGERVHLVKVNSRTFYEILRMKI</sequence>
<feature type="binding site" evidence="6">
    <location>
        <position position="232"/>
    </location>
    <ligand>
        <name>NAD(+)</name>
        <dbReference type="ChEBI" id="CHEBI:57540"/>
    </ligand>
</feature>
<dbReference type="HAMAP" id="MF_00361">
    <property type="entry name" value="NAD_kinase"/>
    <property type="match status" value="1"/>
</dbReference>
<keyword evidence="8" id="KW-1185">Reference proteome</keyword>
<dbReference type="GO" id="GO:0005524">
    <property type="term" value="F:ATP binding"/>
    <property type="evidence" value="ECO:0007669"/>
    <property type="project" value="UniProtKB-KW"/>
</dbReference>
<dbReference type="GO" id="GO:0051287">
    <property type="term" value="F:NAD binding"/>
    <property type="evidence" value="ECO:0007669"/>
    <property type="project" value="UniProtKB-ARBA"/>
</dbReference>
<gene>
    <name evidence="6" type="primary">nadK</name>
    <name evidence="7" type="ORF">HNP82_001615</name>
</gene>
<comment type="function">
    <text evidence="6">Involved in the regulation of the intracellular balance of NAD and NADP, and is a key enzyme in the biosynthesis of NADP. Catalyzes specifically the phosphorylation on 2'-hydroxyl of the adenosine moiety of NAD to yield NADP.</text>
</comment>
<comment type="catalytic activity">
    <reaction evidence="5 6">
        <text>NAD(+) + ATP = ADP + NADP(+) + H(+)</text>
        <dbReference type="Rhea" id="RHEA:18629"/>
        <dbReference type="ChEBI" id="CHEBI:15378"/>
        <dbReference type="ChEBI" id="CHEBI:30616"/>
        <dbReference type="ChEBI" id="CHEBI:57540"/>
        <dbReference type="ChEBI" id="CHEBI:58349"/>
        <dbReference type="ChEBI" id="CHEBI:456216"/>
        <dbReference type="EC" id="2.7.1.23"/>
    </reaction>
</comment>
<dbReference type="Proteomes" id="UP000543642">
    <property type="component" value="Unassembled WGS sequence"/>
</dbReference>
<dbReference type="EC" id="2.7.1.23" evidence="6"/>
<dbReference type="GO" id="GO:0005737">
    <property type="term" value="C:cytoplasm"/>
    <property type="evidence" value="ECO:0007669"/>
    <property type="project" value="UniProtKB-SubCell"/>
</dbReference>
<evidence type="ECO:0000256" key="2">
    <source>
        <dbReference type="ARBA" id="ARBA00022777"/>
    </source>
</evidence>
<dbReference type="Pfam" id="PF01513">
    <property type="entry name" value="NAD_kinase"/>
    <property type="match status" value="1"/>
</dbReference>
<dbReference type="GO" id="GO:0019674">
    <property type="term" value="P:NAD+ metabolic process"/>
    <property type="evidence" value="ECO:0007669"/>
    <property type="project" value="InterPro"/>
</dbReference>
<evidence type="ECO:0000313" key="8">
    <source>
        <dbReference type="Proteomes" id="UP000543642"/>
    </source>
</evidence>
<keyword evidence="2 6" id="KW-0418">Kinase</keyword>